<dbReference type="AlphaFoldDB" id="A0AA46NA65"/>
<reference evidence="1" key="1">
    <citation type="journal article" date="2022" name="J Glob Antimicrob Resist">
        <title>Comparative analysis of IMP-4- and OXA-58-containing plasmids of three carbapenemase-producing Acinetobacter ursingii strains in the Netherlands.</title>
        <authorList>
            <person name="Hendrickx A.P.A."/>
            <person name="Schade R.P."/>
            <person name="Landman F."/>
            <person name="Bosch T."/>
            <person name="Schouls L.M."/>
            <person name="van Dijk K."/>
        </authorList>
    </citation>
    <scope>NUCLEOTIDE SEQUENCE</scope>
    <source>
        <strain evidence="1">RIVM_C010559</strain>
    </source>
</reference>
<proteinExistence type="predicted"/>
<protein>
    <submittedName>
        <fullName evidence="1">Uncharacterized protein</fullName>
    </submittedName>
</protein>
<dbReference type="EMBL" id="CP089051">
    <property type="protein sequence ID" value="UYF71018.1"/>
    <property type="molecule type" value="Genomic_DNA"/>
</dbReference>
<dbReference type="RefSeq" id="WP_000372883.1">
    <property type="nucleotide sequence ID" value="NZ_BKNT01000024.1"/>
</dbReference>
<accession>A0AA46NA65</accession>
<dbReference type="Proteomes" id="UP001164064">
    <property type="component" value="Chromosome"/>
</dbReference>
<organism evidence="1 2">
    <name type="scientific">Acinetobacter ursingii</name>
    <dbReference type="NCBI Taxonomy" id="108980"/>
    <lineage>
        <taxon>Bacteria</taxon>
        <taxon>Pseudomonadati</taxon>
        <taxon>Pseudomonadota</taxon>
        <taxon>Gammaproteobacteria</taxon>
        <taxon>Moraxellales</taxon>
        <taxon>Moraxellaceae</taxon>
        <taxon>Acinetobacter</taxon>
    </lineage>
</organism>
<name>A0AA46NA65_9GAMM</name>
<sequence>MDQTDMCPDRSTNIGTAQTVTINQVAPNFQRRPALISQVVKRLSSLTLIDEAFTNQLEHTYNIEAKLEYNHVFKYRPLIEEYGEYGHNVIKILSTIDQEKIGSEKKILKLINDFYKECIGNLRRIESYSKQKREIIEVIQSNSDQIIEDVINKIIEIINNSSNGQDMDEEDLIFGVKYVVGHAFIECKVLERPQL</sequence>
<gene>
    <name evidence="1" type="ORF">LSO60_12225</name>
</gene>
<evidence type="ECO:0000313" key="1">
    <source>
        <dbReference type="EMBL" id="UYF71018.1"/>
    </source>
</evidence>
<evidence type="ECO:0000313" key="2">
    <source>
        <dbReference type="Proteomes" id="UP001164064"/>
    </source>
</evidence>